<protein>
    <submittedName>
        <fullName evidence="1">Uncharacterized protein</fullName>
    </submittedName>
</protein>
<proteinExistence type="predicted"/>
<dbReference type="Proteomes" id="UP000238362">
    <property type="component" value="Unassembled WGS sequence"/>
</dbReference>
<evidence type="ECO:0000313" key="2">
    <source>
        <dbReference type="Proteomes" id="UP000238362"/>
    </source>
</evidence>
<dbReference type="EMBL" id="PVNH01000006">
    <property type="protein sequence ID" value="PRX47207.1"/>
    <property type="molecule type" value="Genomic_DNA"/>
</dbReference>
<accession>A0A2T0LTZ1</accession>
<reference evidence="1 2" key="1">
    <citation type="submission" date="2018-03" db="EMBL/GenBank/DDBJ databases">
        <title>Genomic Encyclopedia of Type Strains, Phase III (KMG-III): the genomes of soil and plant-associated and newly described type strains.</title>
        <authorList>
            <person name="Whitman W."/>
        </authorList>
    </citation>
    <scope>NUCLEOTIDE SEQUENCE [LARGE SCALE GENOMIC DNA]</scope>
    <source>
        <strain evidence="1 2">CGMCC 4.7125</strain>
    </source>
</reference>
<evidence type="ECO:0000313" key="1">
    <source>
        <dbReference type="EMBL" id="PRX47207.1"/>
    </source>
</evidence>
<dbReference type="RefSeq" id="WP_106179728.1">
    <property type="nucleotide sequence ID" value="NZ_PVNH01000006.1"/>
</dbReference>
<name>A0A2T0LTZ1_9PSEU</name>
<comment type="caution">
    <text evidence="1">The sequence shown here is derived from an EMBL/GenBank/DDBJ whole genome shotgun (WGS) entry which is preliminary data.</text>
</comment>
<sequence>MNAGELGVRSVRSLTDRMLTVTRHNDLGVLAGLLGGLVGRRAPQRHLFEPVLFELVAIIVHALRRRADPAATGSQDAMYAVDVLDEADAAVAIDEVQPALRAVLRAVLAALNDDLADARFQVGLVTADPDPLARLDAVFHALLWADGLAGERT</sequence>
<organism evidence="1 2">
    <name type="scientific">Prauserella shujinwangii</name>
    <dbReference type="NCBI Taxonomy" id="1453103"/>
    <lineage>
        <taxon>Bacteria</taxon>
        <taxon>Bacillati</taxon>
        <taxon>Actinomycetota</taxon>
        <taxon>Actinomycetes</taxon>
        <taxon>Pseudonocardiales</taxon>
        <taxon>Pseudonocardiaceae</taxon>
        <taxon>Prauserella</taxon>
    </lineage>
</organism>
<dbReference type="AlphaFoldDB" id="A0A2T0LTZ1"/>
<dbReference type="OrthoDB" id="3627316at2"/>
<gene>
    <name evidence="1" type="ORF">B0I33_106308</name>
</gene>
<keyword evidence="2" id="KW-1185">Reference proteome</keyword>